<dbReference type="InterPro" id="IPR012000">
    <property type="entry name" value="Thiamin_PyroP_enz_cen_dom"/>
</dbReference>
<dbReference type="EC" id="2.2.1.6" evidence="5"/>
<gene>
    <name evidence="15" type="primary">ilvB2</name>
    <name evidence="15" type="ordered locus">RHA1_ro04554</name>
</gene>
<dbReference type="EMBL" id="CP000431">
    <property type="protein sequence ID" value="ABG96340.1"/>
    <property type="molecule type" value="Genomic_DNA"/>
</dbReference>
<dbReference type="AlphaFoldDB" id="Q0S7Z6"/>
<keyword evidence="9" id="KW-0028">Amino-acid biosynthesis</keyword>
<evidence type="ECO:0000256" key="8">
    <source>
        <dbReference type="ARBA" id="ARBA00023052"/>
    </source>
</evidence>
<dbReference type="SUPFAM" id="SSF52467">
    <property type="entry name" value="DHS-like NAD/FAD-binding domain"/>
    <property type="match status" value="1"/>
</dbReference>
<accession>Q0S7Z6</accession>
<evidence type="ECO:0000256" key="4">
    <source>
        <dbReference type="ARBA" id="ARBA00007812"/>
    </source>
</evidence>
<dbReference type="UniPathway" id="UPA00047">
    <property type="reaction ID" value="UER00055"/>
</dbReference>
<comment type="catalytic activity">
    <reaction evidence="10">
        <text>2 pyruvate + H(+) = (2S)-2-acetolactate + CO2</text>
        <dbReference type="Rhea" id="RHEA:25249"/>
        <dbReference type="ChEBI" id="CHEBI:15361"/>
        <dbReference type="ChEBI" id="CHEBI:15378"/>
        <dbReference type="ChEBI" id="CHEBI:16526"/>
        <dbReference type="ChEBI" id="CHEBI:58476"/>
        <dbReference type="EC" id="2.2.1.6"/>
    </reaction>
</comment>
<evidence type="ECO:0000313" key="15">
    <source>
        <dbReference type="EMBL" id="ABG96340.1"/>
    </source>
</evidence>
<evidence type="ECO:0000259" key="14">
    <source>
        <dbReference type="Pfam" id="PF02776"/>
    </source>
</evidence>
<dbReference type="GO" id="GO:0009099">
    <property type="term" value="P:L-valine biosynthetic process"/>
    <property type="evidence" value="ECO:0007669"/>
    <property type="project" value="UniProtKB-UniPathway"/>
</dbReference>
<evidence type="ECO:0000256" key="1">
    <source>
        <dbReference type="ARBA" id="ARBA00001964"/>
    </source>
</evidence>
<dbReference type="Pfam" id="PF02775">
    <property type="entry name" value="TPP_enzyme_C"/>
    <property type="match status" value="1"/>
</dbReference>
<dbReference type="KEGG" id="rha:RHA1_ro04554"/>
<evidence type="ECO:0000259" key="13">
    <source>
        <dbReference type="Pfam" id="PF02775"/>
    </source>
</evidence>
<dbReference type="GO" id="GO:0000287">
    <property type="term" value="F:magnesium ion binding"/>
    <property type="evidence" value="ECO:0007669"/>
    <property type="project" value="InterPro"/>
</dbReference>
<dbReference type="UniPathway" id="UPA00049">
    <property type="reaction ID" value="UER00059"/>
</dbReference>
<dbReference type="Gene3D" id="3.40.50.1220">
    <property type="entry name" value="TPP-binding domain"/>
    <property type="match status" value="1"/>
</dbReference>
<dbReference type="InterPro" id="IPR011766">
    <property type="entry name" value="TPP_enzyme_TPP-bd"/>
</dbReference>
<evidence type="ECO:0000256" key="3">
    <source>
        <dbReference type="ARBA" id="ARBA00005025"/>
    </source>
</evidence>
<evidence type="ECO:0000256" key="2">
    <source>
        <dbReference type="ARBA" id="ARBA00004974"/>
    </source>
</evidence>
<keyword evidence="6" id="KW-0285">Flavoprotein</keyword>
<evidence type="ECO:0000259" key="12">
    <source>
        <dbReference type="Pfam" id="PF00205"/>
    </source>
</evidence>
<evidence type="ECO:0000256" key="10">
    <source>
        <dbReference type="ARBA" id="ARBA00048670"/>
    </source>
</evidence>
<dbReference type="InterPro" id="IPR029061">
    <property type="entry name" value="THDP-binding"/>
</dbReference>
<dbReference type="eggNOG" id="COG0028">
    <property type="taxonomic scope" value="Bacteria"/>
</dbReference>
<comment type="pathway">
    <text evidence="3">Amino-acid biosynthesis; L-valine biosynthesis; L-valine from pyruvate: step 1/4.</text>
</comment>
<proteinExistence type="inferred from homology"/>
<dbReference type="FunFam" id="3.40.50.970:FF:000007">
    <property type="entry name" value="Acetolactate synthase"/>
    <property type="match status" value="1"/>
</dbReference>
<dbReference type="CDD" id="cd07035">
    <property type="entry name" value="TPP_PYR_POX_like"/>
    <property type="match status" value="1"/>
</dbReference>
<evidence type="ECO:0000256" key="6">
    <source>
        <dbReference type="ARBA" id="ARBA00022630"/>
    </source>
</evidence>
<evidence type="ECO:0000313" key="16">
    <source>
        <dbReference type="Proteomes" id="UP000008710"/>
    </source>
</evidence>
<dbReference type="GO" id="GO:0009097">
    <property type="term" value="P:isoleucine biosynthetic process"/>
    <property type="evidence" value="ECO:0007669"/>
    <property type="project" value="UniProtKB-UniPathway"/>
</dbReference>
<dbReference type="PROSITE" id="PS00187">
    <property type="entry name" value="TPP_ENZYMES"/>
    <property type="match status" value="1"/>
</dbReference>
<evidence type="ECO:0000256" key="7">
    <source>
        <dbReference type="ARBA" id="ARBA00022827"/>
    </source>
</evidence>
<dbReference type="PANTHER" id="PTHR18968:SF13">
    <property type="entry name" value="ACETOLACTATE SYNTHASE CATALYTIC SUBUNIT, MITOCHONDRIAL"/>
    <property type="match status" value="1"/>
</dbReference>
<keyword evidence="7" id="KW-0274">FAD</keyword>
<dbReference type="GO" id="GO:0050660">
    <property type="term" value="F:flavin adenine dinucleotide binding"/>
    <property type="evidence" value="ECO:0007669"/>
    <property type="project" value="TreeGrafter"/>
</dbReference>
<dbReference type="GO" id="GO:0005948">
    <property type="term" value="C:acetolactate synthase complex"/>
    <property type="evidence" value="ECO:0007669"/>
    <property type="project" value="TreeGrafter"/>
</dbReference>
<comment type="similarity">
    <text evidence="4 11">Belongs to the TPP enzyme family.</text>
</comment>
<comment type="cofactor">
    <cofactor evidence="1">
        <name>thiamine diphosphate</name>
        <dbReference type="ChEBI" id="CHEBI:58937"/>
    </cofactor>
</comment>
<keyword evidence="9" id="KW-0100">Branched-chain amino acid biosynthesis</keyword>
<dbReference type="Proteomes" id="UP000008710">
    <property type="component" value="Chromosome"/>
</dbReference>
<feature type="domain" description="Thiamine pyrophosphate enzyme TPP-binding" evidence="13">
    <location>
        <begin position="431"/>
        <end position="573"/>
    </location>
</feature>
<dbReference type="InterPro" id="IPR045229">
    <property type="entry name" value="TPP_enz"/>
</dbReference>
<dbReference type="GO" id="GO:0030976">
    <property type="term" value="F:thiamine pyrophosphate binding"/>
    <property type="evidence" value="ECO:0007669"/>
    <property type="project" value="InterPro"/>
</dbReference>
<dbReference type="InterPro" id="IPR029035">
    <property type="entry name" value="DHS-like_NAD/FAD-binding_dom"/>
</dbReference>
<sequence>MTLRPHHTQKASSMTTQKLTGGQMVVDFLIREGVEKVFAIPGHGNTALLDAFVDRADEIELVPAMHEQGAAHMADGYYRASGKIAAICTSIGPGATNTLTGLATAFADSMPMLLITGAVHTYMENRGVLQEIDRPHGNNFPRMVEPVVKRWWQPSRLEQLPVALAQAFNTMHEGRRGPVLVDIPQDLQAEYGDYTPDTGARRPATRATGDPAVIAEAARLLAGAKRPVIVAGGGVIHAEAAAELMAVAEHLGAPVTHSFQGKGAFPADHDLYAWPCGDMGSIPGNGVTRTADVILAVGCRFSDRITSSYRPGVTFDIPNTKLVQIDIDGFEIGRNYPVEVGVVGDAKTSLAALRDVLADLGPALDYRSTDYFAELQDLKAQWEEHLRPMRTTDYLPMTNSRAMVEIRKALPREGILVTDSSNPANQAFNEFPIYDPKTNIVAGGFSGIGFGVPAAIGAQIGAPDTPVLAMVGDGSFLQTGTEIATAAMLGVPLVIVVLNNGGWEAIKDLQISLFGEEREIISGWKNLDGTPYFADITRFAQSLGCSAERVEDPEKLADAIERAFATPGPVIIEAMSAHELPWTEMHPTGWWDITVPAYHGEVRDDYVAQRGF</sequence>
<dbReference type="Gene3D" id="3.40.50.970">
    <property type="match status" value="2"/>
</dbReference>
<dbReference type="PANTHER" id="PTHR18968">
    <property type="entry name" value="THIAMINE PYROPHOSPHATE ENZYMES"/>
    <property type="match status" value="1"/>
</dbReference>
<organism evidence="15 16">
    <name type="scientific">Rhodococcus jostii (strain RHA1)</name>
    <dbReference type="NCBI Taxonomy" id="101510"/>
    <lineage>
        <taxon>Bacteria</taxon>
        <taxon>Bacillati</taxon>
        <taxon>Actinomycetota</taxon>
        <taxon>Actinomycetes</taxon>
        <taxon>Mycobacteriales</taxon>
        <taxon>Nocardiaceae</taxon>
        <taxon>Rhodococcus</taxon>
    </lineage>
</organism>
<dbReference type="Pfam" id="PF00205">
    <property type="entry name" value="TPP_enzyme_M"/>
    <property type="match status" value="1"/>
</dbReference>
<dbReference type="HOGENOM" id="CLU_013748_3_1_11"/>
<dbReference type="CDD" id="cd00568">
    <property type="entry name" value="TPP_enzymes"/>
    <property type="match status" value="1"/>
</dbReference>
<evidence type="ECO:0000256" key="11">
    <source>
        <dbReference type="RuleBase" id="RU362132"/>
    </source>
</evidence>
<name>Q0S7Z6_RHOJR</name>
<keyword evidence="8 11" id="KW-0786">Thiamine pyrophosphate</keyword>
<feature type="domain" description="Thiamine pyrophosphate enzyme N-terminal TPP-binding" evidence="14">
    <location>
        <begin position="20"/>
        <end position="133"/>
    </location>
</feature>
<reference evidence="16" key="1">
    <citation type="journal article" date="2006" name="Proc. Natl. Acad. Sci. U.S.A.">
        <title>The complete genome of Rhodococcus sp. RHA1 provides insights into a catabolic powerhouse.</title>
        <authorList>
            <person name="McLeod M.P."/>
            <person name="Warren R.L."/>
            <person name="Hsiao W.W.L."/>
            <person name="Araki N."/>
            <person name="Myhre M."/>
            <person name="Fernandes C."/>
            <person name="Miyazawa D."/>
            <person name="Wong W."/>
            <person name="Lillquist A.L."/>
            <person name="Wang D."/>
            <person name="Dosanjh M."/>
            <person name="Hara H."/>
            <person name="Petrescu A."/>
            <person name="Morin R.D."/>
            <person name="Yang G."/>
            <person name="Stott J.M."/>
            <person name="Schein J.E."/>
            <person name="Shin H."/>
            <person name="Smailus D."/>
            <person name="Siddiqui A.S."/>
            <person name="Marra M.A."/>
            <person name="Jones S.J.M."/>
            <person name="Holt R."/>
            <person name="Brinkman F.S.L."/>
            <person name="Miyauchi K."/>
            <person name="Fukuda M."/>
            <person name="Davies J.E."/>
            <person name="Mohn W.W."/>
            <person name="Eltis L.D."/>
        </authorList>
    </citation>
    <scope>NUCLEOTIDE SEQUENCE [LARGE SCALE GENOMIC DNA]</scope>
    <source>
        <strain evidence="16">RHA1</strain>
    </source>
</reference>
<dbReference type="Pfam" id="PF02776">
    <property type="entry name" value="TPP_enzyme_N"/>
    <property type="match status" value="1"/>
</dbReference>
<dbReference type="InterPro" id="IPR012001">
    <property type="entry name" value="Thiamin_PyroP_enz_TPP-bd_dom"/>
</dbReference>
<dbReference type="GO" id="GO:0003984">
    <property type="term" value="F:acetolactate synthase activity"/>
    <property type="evidence" value="ECO:0007669"/>
    <property type="project" value="UniProtKB-EC"/>
</dbReference>
<dbReference type="InterPro" id="IPR000399">
    <property type="entry name" value="TPP-bd_CS"/>
</dbReference>
<evidence type="ECO:0000256" key="5">
    <source>
        <dbReference type="ARBA" id="ARBA00013145"/>
    </source>
</evidence>
<dbReference type="SUPFAM" id="SSF52518">
    <property type="entry name" value="Thiamin diphosphate-binding fold (THDP-binding)"/>
    <property type="match status" value="2"/>
</dbReference>
<evidence type="ECO:0000256" key="9">
    <source>
        <dbReference type="ARBA" id="ARBA00023304"/>
    </source>
</evidence>
<comment type="pathway">
    <text evidence="2">Amino-acid biosynthesis; L-isoleucine biosynthesis; L-isoleucine from 2-oxobutanoate: step 1/4.</text>
</comment>
<keyword evidence="15" id="KW-0808">Transferase</keyword>
<protein>
    <recommendedName>
        <fullName evidence="5">acetolactate synthase</fullName>
        <ecNumber evidence="5">2.2.1.6</ecNumber>
    </recommendedName>
</protein>
<feature type="domain" description="Thiamine pyrophosphate enzyme central" evidence="12">
    <location>
        <begin position="214"/>
        <end position="353"/>
    </location>
</feature>